<dbReference type="Pfam" id="PF00005">
    <property type="entry name" value="ABC_tran"/>
    <property type="match status" value="1"/>
</dbReference>
<keyword evidence="2" id="KW-0547">Nucleotide-binding</keyword>
<dbReference type="EC" id="3.6.3.-" evidence="5"/>
<evidence type="ECO:0000256" key="3">
    <source>
        <dbReference type="ARBA" id="ARBA00022840"/>
    </source>
</evidence>
<geneLocation type="plasmid" evidence="6">
    <name>pspter</name>
</geneLocation>
<dbReference type="InterPro" id="IPR003439">
    <property type="entry name" value="ABC_transporter-like_ATP-bd"/>
</dbReference>
<reference evidence="5 6" key="1">
    <citation type="submission" date="2019-02" db="EMBL/GenBank/DDBJ databases">
        <title>Closed genome of Sporomusa termitida DSM 4440.</title>
        <authorList>
            <person name="Poehlein A."/>
            <person name="Daniel R."/>
        </authorList>
    </citation>
    <scope>NUCLEOTIDE SEQUENCE [LARGE SCALE GENOMIC DNA]</scope>
    <source>
        <strain evidence="5 6">DSM 4440</strain>
        <plasmid evidence="6">pspter</plasmid>
    </source>
</reference>
<name>A0A517E1J4_9FIRM</name>
<keyword evidence="5" id="KW-0378">Hydrolase</keyword>
<dbReference type="InterPro" id="IPR027417">
    <property type="entry name" value="P-loop_NTPase"/>
</dbReference>
<feature type="domain" description="ABC transporter" evidence="4">
    <location>
        <begin position="4"/>
        <end position="270"/>
    </location>
</feature>
<dbReference type="PROSITE" id="PS00211">
    <property type="entry name" value="ABC_TRANSPORTER_1"/>
    <property type="match status" value="1"/>
</dbReference>
<dbReference type="Gene3D" id="3.40.50.300">
    <property type="entry name" value="P-loop containing nucleotide triphosphate hydrolases"/>
    <property type="match status" value="1"/>
</dbReference>
<evidence type="ECO:0000313" key="5">
    <source>
        <dbReference type="EMBL" id="QDR83386.1"/>
    </source>
</evidence>
<organism evidence="5 6">
    <name type="scientific">Sporomusa termitida</name>
    <dbReference type="NCBI Taxonomy" id="2377"/>
    <lineage>
        <taxon>Bacteria</taxon>
        <taxon>Bacillati</taxon>
        <taxon>Bacillota</taxon>
        <taxon>Negativicutes</taxon>
        <taxon>Selenomonadales</taxon>
        <taxon>Sporomusaceae</taxon>
        <taxon>Sporomusa</taxon>
    </lineage>
</organism>
<evidence type="ECO:0000313" key="6">
    <source>
        <dbReference type="Proteomes" id="UP000320776"/>
    </source>
</evidence>
<dbReference type="PANTHER" id="PTHR42788">
    <property type="entry name" value="TAURINE IMPORT ATP-BINDING PROTEIN-RELATED"/>
    <property type="match status" value="1"/>
</dbReference>
<dbReference type="Proteomes" id="UP000320776">
    <property type="component" value="Plasmid pSPTER"/>
</dbReference>
<dbReference type="RefSeq" id="WP_144353074.1">
    <property type="nucleotide sequence ID" value="NZ_CP036260.1"/>
</dbReference>
<keyword evidence="6" id="KW-1185">Reference proteome</keyword>
<accession>A0A517E1J4</accession>
<evidence type="ECO:0000256" key="2">
    <source>
        <dbReference type="ARBA" id="ARBA00022741"/>
    </source>
</evidence>
<dbReference type="PANTHER" id="PTHR42788:SF13">
    <property type="entry name" value="ALIPHATIC SULFONATES IMPORT ATP-BINDING PROTEIN SSUB"/>
    <property type="match status" value="1"/>
</dbReference>
<keyword evidence="3 5" id="KW-0067">ATP-binding</keyword>
<dbReference type="EMBL" id="CP036260">
    <property type="protein sequence ID" value="QDR83386.1"/>
    <property type="molecule type" value="Genomic_DNA"/>
</dbReference>
<dbReference type="SMART" id="SM00382">
    <property type="entry name" value="AAA"/>
    <property type="match status" value="1"/>
</dbReference>
<keyword evidence="5" id="KW-0614">Plasmid</keyword>
<dbReference type="KEGG" id="sted:SPTER_48760"/>
<dbReference type="SUPFAM" id="SSF52540">
    <property type="entry name" value="P-loop containing nucleoside triphosphate hydrolases"/>
    <property type="match status" value="1"/>
</dbReference>
<evidence type="ECO:0000256" key="1">
    <source>
        <dbReference type="ARBA" id="ARBA00022448"/>
    </source>
</evidence>
<proteinExistence type="predicted"/>
<protein>
    <submittedName>
        <fullName evidence="5">Bicarbonate transport ATP-binding protein CmpD</fullName>
        <ecNumber evidence="5">3.6.3.-</ecNumber>
    </submittedName>
</protein>
<dbReference type="InterPro" id="IPR050166">
    <property type="entry name" value="ABC_transporter_ATP-bind"/>
</dbReference>
<dbReference type="GO" id="GO:0005524">
    <property type="term" value="F:ATP binding"/>
    <property type="evidence" value="ECO:0007669"/>
    <property type="project" value="UniProtKB-KW"/>
</dbReference>
<dbReference type="InterPro" id="IPR003593">
    <property type="entry name" value="AAA+_ATPase"/>
</dbReference>
<dbReference type="PROSITE" id="PS50893">
    <property type="entry name" value="ABC_TRANSPORTER_2"/>
    <property type="match status" value="1"/>
</dbReference>
<dbReference type="CDD" id="cd03293">
    <property type="entry name" value="ABC_NrtD_SsuB_transporters"/>
    <property type="match status" value="1"/>
</dbReference>
<gene>
    <name evidence="5" type="primary">cmpD_5</name>
    <name evidence="5" type="ORF">SPTER_48760</name>
</gene>
<dbReference type="InterPro" id="IPR017871">
    <property type="entry name" value="ABC_transporter-like_CS"/>
</dbReference>
<sequence length="293" mass="32836">MAFVKLNSVTKFFSVSTNNGEAEGMTAILDISLSIRRGEFISIVGPSGCGKSTILNMIAGLQLPTEGTVTIDGKVVLEPPPVNKDELRDYEKKYRFLSPVYNSLFKNKHRFDISMVFQDHSIYPWKTALNNITFALRLRGIAKEECIVTAKNALAAVGLAGFENNYPYQLSGGMRQRVALARALAVKSKILLMDEPFGLLDGFNRERLQEDLSAVWSKTSLTVVYITHDIEEAVYLSDRVVLMAPSPGVIRNIIPVELPRPRRRTNPEFKEICTNIQKIFHSELTGEYEYGVI</sequence>
<dbReference type="OrthoDB" id="9801958at2"/>
<dbReference type="GO" id="GO:0016887">
    <property type="term" value="F:ATP hydrolysis activity"/>
    <property type="evidence" value="ECO:0007669"/>
    <property type="project" value="InterPro"/>
</dbReference>
<evidence type="ECO:0000259" key="4">
    <source>
        <dbReference type="PROSITE" id="PS50893"/>
    </source>
</evidence>
<dbReference type="AlphaFoldDB" id="A0A517E1J4"/>
<keyword evidence="1" id="KW-0813">Transport</keyword>